<accession>A0AAN9A3P0</accession>
<proteinExistence type="predicted"/>
<evidence type="ECO:0000313" key="1">
    <source>
        <dbReference type="EMBL" id="KAK7073853.1"/>
    </source>
</evidence>
<evidence type="ECO:0000313" key="2">
    <source>
        <dbReference type="Proteomes" id="UP001381693"/>
    </source>
</evidence>
<protein>
    <submittedName>
        <fullName evidence="1">Uncharacterized protein</fullName>
    </submittedName>
</protein>
<dbReference type="AlphaFoldDB" id="A0AAN9A3P0"/>
<dbReference type="Proteomes" id="UP001381693">
    <property type="component" value="Unassembled WGS sequence"/>
</dbReference>
<comment type="caution">
    <text evidence="1">The sequence shown here is derived from an EMBL/GenBank/DDBJ whole genome shotgun (WGS) entry which is preliminary data.</text>
</comment>
<gene>
    <name evidence="1" type="ORF">SK128_014311</name>
</gene>
<organism evidence="1 2">
    <name type="scientific">Halocaridina rubra</name>
    <name type="common">Hawaiian red shrimp</name>
    <dbReference type="NCBI Taxonomy" id="373956"/>
    <lineage>
        <taxon>Eukaryota</taxon>
        <taxon>Metazoa</taxon>
        <taxon>Ecdysozoa</taxon>
        <taxon>Arthropoda</taxon>
        <taxon>Crustacea</taxon>
        <taxon>Multicrustacea</taxon>
        <taxon>Malacostraca</taxon>
        <taxon>Eumalacostraca</taxon>
        <taxon>Eucarida</taxon>
        <taxon>Decapoda</taxon>
        <taxon>Pleocyemata</taxon>
        <taxon>Caridea</taxon>
        <taxon>Atyoidea</taxon>
        <taxon>Atyidae</taxon>
        <taxon>Halocaridina</taxon>
    </lineage>
</organism>
<sequence length="114" mass="12294">MGNCDEATCSRTIAIDYIEDIVKLVLLHGLADEEIRKEVLGTTDIDIKILNETVDLVDSKKAAVQAIVIETPRVAATNETGPCSCDALPHPTLNLKVAVDGKAYTKMRISSPSK</sequence>
<reference evidence="1 2" key="1">
    <citation type="submission" date="2023-11" db="EMBL/GenBank/DDBJ databases">
        <title>Halocaridina rubra genome assembly.</title>
        <authorList>
            <person name="Smith C."/>
        </authorList>
    </citation>
    <scope>NUCLEOTIDE SEQUENCE [LARGE SCALE GENOMIC DNA]</scope>
    <source>
        <strain evidence="1">EP-1</strain>
        <tissue evidence="1">Whole</tissue>
    </source>
</reference>
<dbReference type="EMBL" id="JAXCGZ010012020">
    <property type="protein sequence ID" value="KAK7073853.1"/>
    <property type="molecule type" value="Genomic_DNA"/>
</dbReference>
<keyword evidence="2" id="KW-1185">Reference proteome</keyword>
<name>A0AAN9A3P0_HALRR</name>